<feature type="compositionally biased region" description="Pro residues" evidence="1">
    <location>
        <begin position="75"/>
        <end position="85"/>
    </location>
</feature>
<feature type="region of interest" description="Disordered" evidence="1">
    <location>
        <begin position="1"/>
        <end position="146"/>
    </location>
</feature>
<accession>A0A2P4X8P4</accession>
<dbReference type="Proteomes" id="UP000237271">
    <property type="component" value="Unassembled WGS sequence"/>
</dbReference>
<feature type="region of interest" description="Disordered" evidence="1">
    <location>
        <begin position="239"/>
        <end position="268"/>
    </location>
</feature>
<comment type="caution">
    <text evidence="2">The sequence shown here is derived from an EMBL/GenBank/DDBJ whole genome shotgun (WGS) entry which is preliminary data.</text>
</comment>
<protein>
    <submittedName>
        <fullName evidence="2">Uncharacterized protein</fullName>
    </submittedName>
</protein>
<feature type="compositionally biased region" description="Polar residues" evidence="1">
    <location>
        <begin position="239"/>
        <end position="265"/>
    </location>
</feature>
<evidence type="ECO:0000313" key="3">
    <source>
        <dbReference type="Proteomes" id="UP000237271"/>
    </source>
</evidence>
<dbReference type="OrthoDB" id="10508152at2759"/>
<name>A0A2P4X8P4_9STRA</name>
<organism evidence="2 3">
    <name type="scientific">Phytophthora palmivora</name>
    <dbReference type="NCBI Taxonomy" id="4796"/>
    <lineage>
        <taxon>Eukaryota</taxon>
        <taxon>Sar</taxon>
        <taxon>Stramenopiles</taxon>
        <taxon>Oomycota</taxon>
        <taxon>Peronosporomycetes</taxon>
        <taxon>Peronosporales</taxon>
        <taxon>Peronosporaceae</taxon>
        <taxon>Phytophthora</taxon>
    </lineage>
</organism>
<dbReference type="AlphaFoldDB" id="A0A2P4X8P4"/>
<gene>
    <name evidence="2" type="ORF">PHPALM_29008</name>
</gene>
<reference evidence="2 3" key="1">
    <citation type="journal article" date="2017" name="Genome Biol. Evol.">
        <title>Phytophthora megakarya and P. palmivora, closely related causal agents of cacao black pod rot, underwent increases in genome sizes and gene numbers by different mechanisms.</title>
        <authorList>
            <person name="Ali S.S."/>
            <person name="Shao J."/>
            <person name="Lary D.J."/>
            <person name="Kronmiller B."/>
            <person name="Shen D."/>
            <person name="Strem M.D."/>
            <person name="Amoako-Attah I."/>
            <person name="Akrofi A.Y."/>
            <person name="Begoude B.A."/>
            <person name="Ten Hoopen G.M."/>
            <person name="Coulibaly K."/>
            <person name="Kebe B.I."/>
            <person name="Melnick R.L."/>
            <person name="Guiltinan M.J."/>
            <person name="Tyler B.M."/>
            <person name="Meinhardt L.W."/>
            <person name="Bailey B.A."/>
        </authorList>
    </citation>
    <scope>NUCLEOTIDE SEQUENCE [LARGE SCALE GENOMIC DNA]</scope>
    <source>
        <strain evidence="3">sbr112.9</strain>
    </source>
</reference>
<keyword evidence="3" id="KW-1185">Reference proteome</keyword>
<proteinExistence type="predicted"/>
<feature type="compositionally biased region" description="Basic residues" evidence="1">
    <location>
        <begin position="120"/>
        <end position="132"/>
    </location>
</feature>
<dbReference type="EMBL" id="NCKW01015740">
    <property type="protein sequence ID" value="POM61906.1"/>
    <property type="molecule type" value="Genomic_DNA"/>
</dbReference>
<sequence length="308" mass="33543">MVRVPGSSGDSQGFHPESDEDATKIKLEPGIEALAEGVSPQALLSEAGYSHHQSAGRSSVDDKERGPAMGLEAKPQPPPQAPAEPPAERNSHCVSPDEGPLAQADIPSSTTTPPVSREASKKKKSKSTRKKLNAPDSGVEGRGETQNWATDKIEQIYYQRELTSFVIENQVMKIVRPKMFKILMRTMKEAGIEPKHFDANVLFDVELAAIQDATATLHKLLAPLISSTTIKETPKLTSFRSPEYQTGSSQYASATSEAGSDNSVDLQRMTLGPSGSSMLYERNTNTSQNQPVNEAGRCPMEEFYKLIR</sequence>
<evidence type="ECO:0000256" key="1">
    <source>
        <dbReference type="SAM" id="MobiDB-lite"/>
    </source>
</evidence>
<evidence type="ECO:0000313" key="2">
    <source>
        <dbReference type="EMBL" id="POM61906.1"/>
    </source>
</evidence>